<keyword evidence="4" id="KW-1185">Reference proteome</keyword>
<accession>A0AAN2UHM7</accession>
<dbReference type="AlphaFoldDB" id="A0AAN2UHM7"/>
<dbReference type="EMBL" id="FBTB01000019">
    <property type="protein sequence ID" value="CUW17031.1"/>
    <property type="molecule type" value="Genomic_DNA"/>
</dbReference>
<evidence type="ECO:0000313" key="2">
    <source>
        <dbReference type="EMBL" id="CUW17031.1"/>
    </source>
</evidence>
<gene>
    <name evidence="2" type="ORF">KSL4_0601</name>
    <name evidence="1" type="ORF">PL111_0013</name>
</gene>
<evidence type="ECO:0000313" key="1">
    <source>
        <dbReference type="EMBL" id="CUW08398.1"/>
    </source>
</evidence>
<dbReference type="InterPro" id="IPR036977">
    <property type="entry name" value="DNA_primase_Znf_CHC2"/>
</dbReference>
<dbReference type="EMBL" id="FBTU01000013">
    <property type="protein sequence ID" value="CUW08398.1"/>
    <property type="molecule type" value="Genomic_DNA"/>
</dbReference>
<dbReference type="Proteomes" id="UP000198868">
    <property type="component" value="Unassembled WGS sequence"/>
</dbReference>
<sequence>MNYKTHQERQAAFEKARSKNIVDVAQELDMNLVKNGRTYTWDLHDSLVIDPNKNIFYWNSQQFGGGVVKLVQTIKACDYKTALSYLAQSDVKAFEAVPEKRQQFEYHLKEHHTIILATKYLKEERGLSDDTVAFFHEKGVLAEASYTTDYEHQKGEPVVVFKSIDNNQVIKGFSAQGVWRNQTYGKREHLKRNQGDGLTGMMVKIGKPPTMVTATKDKPLTVVAFEAPIDLMSYYELFHHKLTDVILVAMNGLKVGVISKLVANELNSEVKEELKVKALGMIDQRENLAERLKIVLAVDNDEAGKAFKDSLDFESISVISHLPKQIPGQNKTDWNDMLRHIKVPQSDRFQSRLTSARQKTQGTTEVITDKHLQR</sequence>
<proteinExistence type="predicted"/>
<protein>
    <submittedName>
        <fullName evidence="1">LtrC-like protein</fullName>
    </submittedName>
</protein>
<dbReference type="Gene3D" id="3.40.1360.10">
    <property type="match status" value="1"/>
</dbReference>
<evidence type="ECO:0000313" key="4">
    <source>
        <dbReference type="Proteomes" id="UP000199047"/>
    </source>
</evidence>
<comment type="caution">
    <text evidence="1">The sequence shown here is derived from an EMBL/GenBank/DDBJ whole genome shotgun (WGS) entry which is preliminary data.</text>
</comment>
<evidence type="ECO:0000313" key="3">
    <source>
        <dbReference type="Proteomes" id="UP000198868"/>
    </source>
</evidence>
<dbReference type="GO" id="GO:0003677">
    <property type="term" value="F:DNA binding"/>
    <property type="evidence" value="ECO:0007669"/>
    <property type="project" value="InterPro"/>
</dbReference>
<dbReference type="Pfam" id="PF13155">
    <property type="entry name" value="Toprim_2"/>
    <property type="match status" value="1"/>
</dbReference>
<dbReference type="RefSeq" id="WP_089885761.1">
    <property type="nucleotide sequence ID" value="NZ_FBSX01000022.1"/>
</dbReference>
<reference evidence="3 4" key="1">
    <citation type="submission" date="2015-12" db="EMBL/GenBank/DDBJ databases">
        <authorList>
            <person name="Andreevskaya M."/>
        </authorList>
    </citation>
    <scope>NUCLEOTIDE SEQUENCE [LARGE SCALE GENOMIC DNA]</scope>
    <source>
        <strain evidence="2 4">KSL4-2</strain>
        <strain evidence="1 3">PL111</strain>
    </source>
</reference>
<dbReference type="GO" id="GO:0008270">
    <property type="term" value="F:zinc ion binding"/>
    <property type="evidence" value="ECO:0007669"/>
    <property type="project" value="InterPro"/>
</dbReference>
<organism evidence="1 3">
    <name type="scientific">Leuconostoc inhae</name>
    <dbReference type="NCBI Taxonomy" id="178001"/>
    <lineage>
        <taxon>Bacteria</taxon>
        <taxon>Bacillati</taxon>
        <taxon>Bacillota</taxon>
        <taxon>Bacilli</taxon>
        <taxon>Lactobacillales</taxon>
        <taxon>Lactobacillaceae</taxon>
        <taxon>Leuconostoc</taxon>
    </lineage>
</organism>
<dbReference type="GO" id="GO:0006260">
    <property type="term" value="P:DNA replication"/>
    <property type="evidence" value="ECO:0007669"/>
    <property type="project" value="InterPro"/>
</dbReference>
<name>A0AAN2UHM7_9LACO</name>
<dbReference type="Gene3D" id="3.90.580.10">
    <property type="entry name" value="Zinc finger, CHC2-type domain"/>
    <property type="match status" value="1"/>
</dbReference>
<dbReference type="SUPFAM" id="SSF57783">
    <property type="entry name" value="Zinc beta-ribbon"/>
    <property type="match status" value="1"/>
</dbReference>
<dbReference type="Proteomes" id="UP000199047">
    <property type="component" value="Unassembled WGS sequence"/>
</dbReference>